<sequence length="133" mass="14208">MASKAGAILGLVGSILMLLVALFWISMSRLPILIPPDPNFPAFLPYIVGGVTIAISAFGMSGAVLAFRDYAFGYIFLLVAGVLGVIGSFIPIYSYDVVNITYLSNTLIYIDLVLMILGGILGFALADKTERKL</sequence>
<proteinExistence type="predicted"/>
<name>X1ICA6_9ZZZZ</name>
<evidence type="ECO:0000256" key="1">
    <source>
        <dbReference type="SAM" id="Phobius"/>
    </source>
</evidence>
<feature type="transmembrane region" description="Helical" evidence="1">
    <location>
        <begin position="46"/>
        <end position="67"/>
    </location>
</feature>
<evidence type="ECO:0008006" key="3">
    <source>
        <dbReference type="Google" id="ProtNLM"/>
    </source>
</evidence>
<keyword evidence="1" id="KW-0812">Transmembrane</keyword>
<reference evidence="2" key="1">
    <citation type="journal article" date="2014" name="Front. Microbiol.">
        <title>High frequency of phylogenetically diverse reductive dehalogenase-homologous genes in deep subseafloor sedimentary metagenomes.</title>
        <authorList>
            <person name="Kawai M."/>
            <person name="Futagami T."/>
            <person name="Toyoda A."/>
            <person name="Takaki Y."/>
            <person name="Nishi S."/>
            <person name="Hori S."/>
            <person name="Arai W."/>
            <person name="Tsubouchi T."/>
            <person name="Morono Y."/>
            <person name="Uchiyama I."/>
            <person name="Ito T."/>
            <person name="Fujiyama A."/>
            <person name="Inagaki F."/>
            <person name="Takami H."/>
        </authorList>
    </citation>
    <scope>NUCLEOTIDE SEQUENCE</scope>
    <source>
        <strain evidence="2">Expedition CK06-06</strain>
    </source>
</reference>
<organism evidence="2">
    <name type="scientific">marine sediment metagenome</name>
    <dbReference type="NCBI Taxonomy" id="412755"/>
    <lineage>
        <taxon>unclassified sequences</taxon>
        <taxon>metagenomes</taxon>
        <taxon>ecological metagenomes</taxon>
    </lineage>
</organism>
<feature type="transmembrane region" description="Helical" evidence="1">
    <location>
        <begin position="74"/>
        <end position="95"/>
    </location>
</feature>
<feature type="transmembrane region" description="Helical" evidence="1">
    <location>
        <begin position="107"/>
        <end position="126"/>
    </location>
</feature>
<dbReference type="EMBL" id="BARU01044599">
    <property type="protein sequence ID" value="GAH79327.1"/>
    <property type="molecule type" value="Genomic_DNA"/>
</dbReference>
<keyword evidence="1" id="KW-1133">Transmembrane helix</keyword>
<keyword evidence="1" id="KW-0472">Membrane</keyword>
<evidence type="ECO:0000313" key="2">
    <source>
        <dbReference type="EMBL" id="GAH79327.1"/>
    </source>
</evidence>
<comment type="caution">
    <text evidence="2">The sequence shown here is derived from an EMBL/GenBank/DDBJ whole genome shotgun (WGS) entry which is preliminary data.</text>
</comment>
<gene>
    <name evidence="2" type="ORF">S03H2_67961</name>
</gene>
<protein>
    <recommendedName>
        <fullName evidence="3">Major facilitator superfamily (MFS) profile domain-containing protein</fullName>
    </recommendedName>
</protein>
<accession>X1ICA6</accession>
<dbReference type="AlphaFoldDB" id="X1ICA6"/>
<feature type="transmembrane region" description="Helical" evidence="1">
    <location>
        <begin position="7"/>
        <end position="26"/>
    </location>
</feature>